<reference evidence="1" key="2">
    <citation type="journal article" date="2015" name="Data Brief">
        <title>Shoot transcriptome of the giant reed, Arundo donax.</title>
        <authorList>
            <person name="Barrero R.A."/>
            <person name="Guerrero F.D."/>
            <person name="Moolhuijzen P."/>
            <person name="Goolsby J.A."/>
            <person name="Tidwell J."/>
            <person name="Bellgard S.E."/>
            <person name="Bellgard M.I."/>
        </authorList>
    </citation>
    <scope>NUCLEOTIDE SEQUENCE</scope>
    <source>
        <tissue evidence="1">Shoot tissue taken approximately 20 cm above the soil surface</tissue>
    </source>
</reference>
<dbReference type="AlphaFoldDB" id="A0A0A9NEF1"/>
<evidence type="ECO:0000313" key="1">
    <source>
        <dbReference type="EMBL" id="JAE06066.1"/>
    </source>
</evidence>
<organism evidence="1">
    <name type="scientific">Arundo donax</name>
    <name type="common">Giant reed</name>
    <name type="synonym">Donax arundinaceus</name>
    <dbReference type="NCBI Taxonomy" id="35708"/>
    <lineage>
        <taxon>Eukaryota</taxon>
        <taxon>Viridiplantae</taxon>
        <taxon>Streptophyta</taxon>
        <taxon>Embryophyta</taxon>
        <taxon>Tracheophyta</taxon>
        <taxon>Spermatophyta</taxon>
        <taxon>Magnoliopsida</taxon>
        <taxon>Liliopsida</taxon>
        <taxon>Poales</taxon>
        <taxon>Poaceae</taxon>
        <taxon>PACMAD clade</taxon>
        <taxon>Arundinoideae</taxon>
        <taxon>Arundineae</taxon>
        <taxon>Arundo</taxon>
    </lineage>
</organism>
<sequence length="60" mass="6244">MLVPSLPAARSFGFSSCYAASTTILSVENTGASEPPDISTATSKPPDIMASIKIQFPMPI</sequence>
<dbReference type="EMBL" id="GBRH01191830">
    <property type="protein sequence ID" value="JAE06066.1"/>
    <property type="molecule type" value="Transcribed_RNA"/>
</dbReference>
<name>A0A0A9NEF1_ARUDO</name>
<reference evidence="1" key="1">
    <citation type="submission" date="2014-09" db="EMBL/GenBank/DDBJ databases">
        <authorList>
            <person name="Magalhaes I.L.F."/>
            <person name="Oliveira U."/>
            <person name="Santos F.R."/>
            <person name="Vidigal T.H.D.A."/>
            <person name="Brescovit A.D."/>
            <person name="Santos A.J."/>
        </authorList>
    </citation>
    <scope>NUCLEOTIDE SEQUENCE</scope>
    <source>
        <tissue evidence="1">Shoot tissue taken approximately 20 cm above the soil surface</tissue>
    </source>
</reference>
<accession>A0A0A9NEF1</accession>
<proteinExistence type="predicted"/>
<protein>
    <submittedName>
        <fullName evidence="1">Uncharacterized protein</fullName>
    </submittedName>
</protein>